<dbReference type="InterPro" id="IPR029063">
    <property type="entry name" value="SAM-dependent_MTases_sf"/>
</dbReference>
<dbReference type="RefSeq" id="WP_011603218.1">
    <property type="nucleotide sequence ID" value="NC_008278.1"/>
</dbReference>
<feature type="domain" description="Methyltransferase FkbM" evidence="1">
    <location>
        <begin position="71"/>
        <end position="237"/>
    </location>
</feature>
<evidence type="ECO:0000259" key="1">
    <source>
        <dbReference type="Pfam" id="PF05050"/>
    </source>
</evidence>
<dbReference type="InterPro" id="IPR052514">
    <property type="entry name" value="SAM-dependent_MTase"/>
</dbReference>
<dbReference type="OrthoDB" id="424472at2"/>
<dbReference type="SUPFAM" id="SSF53335">
    <property type="entry name" value="S-adenosyl-L-methionine-dependent methyltransferases"/>
    <property type="match status" value="1"/>
</dbReference>
<organism evidence="2 3">
    <name type="scientific">Frankia alni (strain DSM 45986 / CECT 9034 / ACN14a)</name>
    <dbReference type="NCBI Taxonomy" id="326424"/>
    <lineage>
        <taxon>Bacteria</taxon>
        <taxon>Bacillati</taxon>
        <taxon>Actinomycetota</taxon>
        <taxon>Actinomycetes</taxon>
        <taxon>Frankiales</taxon>
        <taxon>Frankiaceae</taxon>
        <taxon>Frankia</taxon>
    </lineage>
</organism>
<dbReference type="PANTHER" id="PTHR34203">
    <property type="entry name" value="METHYLTRANSFERASE, FKBM FAMILY PROTEIN"/>
    <property type="match status" value="1"/>
</dbReference>
<gene>
    <name evidence="2" type="ordered locus">FRAAL2047</name>
</gene>
<sequence>MPHRPPARRLAEQLTHRVVLPRRLPPPYRTSRIYVSSEGGLKYLRPSLARVDPMLTGLVAEVIRPGHIVWDVGANLGLFTFTAARAAAPGGTVVAIEPDTWLVSLLRRSARLSARGAGPAREQAAVEILPAAVGASSGVGRFQVARRSRATSHLAGFGGSQAGGVRTTHLVPTVTLDGLLADLPAPDVVKIDVEGAERAVLAGANHLLAAVRPVLICEVATPNAEAVGALLARHDYRVVDADIPPARRRPLVVAPWSTLAVPTAARPPDQPVALRQARA</sequence>
<dbReference type="KEGG" id="fal:FRAAL2047"/>
<dbReference type="STRING" id="326424.FRAAL2047"/>
<name>Q0RP38_FRAAA</name>
<proteinExistence type="predicted"/>
<keyword evidence="3" id="KW-1185">Reference proteome</keyword>
<evidence type="ECO:0000313" key="3">
    <source>
        <dbReference type="Proteomes" id="UP000000657"/>
    </source>
</evidence>
<evidence type="ECO:0000313" key="2">
    <source>
        <dbReference type="EMBL" id="CAJ60696.1"/>
    </source>
</evidence>
<dbReference type="eggNOG" id="COG2242">
    <property type="taxonomic scope" value="Bacteria"/>
</dbReference>
<reference evidence="2 3" key="1">
    <citation type="journal article" date="2007" name="Genome Res.">
        <title>Genome characteristics of facultatively symbiotic Frankia sp. strains reflect host range and host plant biogeography.</title>
        <authorList>
            <person name="Normand P."/>
            <person name="Lapierre P."/>
            <person name="Tisa L.S."/>
            <person name="Gogarten J.P."/>
            <person name="Alloisio N."/>
            <person name="Bagnarol E."/>
            <person name="Bassi C.A."/>
            <person name="Berry A.M."/>
            <person name="Bickhart D.M."/>
            <person name="Choisne N."/>
            <person name="Couloux A."/>
            <person name="Cournoyer B."/>
            <person name="Cruveiller S."/>
            <person name="Daubin V."/>
            <person name="Demange N."/>
            <person name="Francino M.P."/>
            <person name="Goltsman E."/>
            <person name="Huang Y."/>
            <person name="Kopp O.R."/>
            <person name="Labarre L."/>
            <person name="Lapidus A."/>
            <person name="Lavire C."/>
            <person name="Marechal J."/>
            <person name="Martinez M."/>
            <person name="Mastronunzio J.E."/>
            <person name="Mullin B.C."/>
            <person name="Niemann J."/>
            <person name="Pujic P."/>
            <person name="Rawnsley T."/>
            <person name="Rouy Z."/>
            <person name="Schenowitz C."/>
            <person name="Sellstedt A."/>
            <person name="Tavares F."/>
            <person name="Tomkins J.P."/>
            <person name="Vallenet D."/>
            <person name="Valverde C."/>
            <person name="Wall L.G."/>
            <person name="Wang Y."/>
            <person name="Medigue C."/>
            <person name="Benson D.R."/>
        </authorList>
    </citation>
    <scope>NUCLEOTIDE SEQUENCE [LARGE SCALE GENOMIC DNA]</scope>
    <source>
        <strain evidence="3">DSM 45986 / CECT 9034 / ACN14a</strain>
    </source>
</reference>
<dbReference type="HOGENOM" id="CLU_074577_2_0_11"/>
<dbReference type="Proteomes" id="UP000000657">
    <property type="component" value="Chromosome"/>
</dbReference>
<dbReference type="NCBIfam" id="TIGR01444">
    <property type="entry name" value="fkbM_fam"/>
    <property type="match status" value="1"/>
</dbReference>
<dbReference type="EMBL" id="CT573213">
    <property type="protein sequence ID" value="CAJ60696.1"/>
    <property type="molecule type" value="Genomic_DNA"/>
</dbReference>
<dbReference type="PANTHER" id="PTHR34203:SF15">
    <property type="entry name" value="SLL1173 PROTEIN"/>
    <property type="match status" value="1"/>
</dbReference>
<protein>
    <recommendedName>
        <fullName evidence="1">Methyltransferase FkbM domain-containing protein</fullName>
    </recommendedName>
</protein>
<dbReference type="AlphaFoldDB" id="Q0RP38"/>
<dbReference type="Pfam" id="PF05050">
    <property type="entry name" value="Methyltransf_21"/>
    <property type="match status" value="1"/>
</dbReference>
<accession>Q0RP38</accession>
<dbReference type="InterPro" id="IPR006342">
    <property type="entry name" value="FkbM_mtfrase"/>
</dbReference>
<dbReference type="Gene3D" id="3.40.50.150">
    <property type="entry name" value="Vaccinia Virus protein VP39"/>
    <property type="match status" value="1"/>
</dbReference>